<evidence type="ECO:0000313" key="3">
    <source>
        <dbReference type="Proteomes" id="UP001388259"/>
    </source>
</evidence>
<evidence type="ECO:0008006" key="5">
    <source>
        <dbReference type="Google" id="ProtNLM"/>
    </source>
</evidence>
<organism evidence="1 3">
    <name type="scientific">Aequorivita flava</name>
    <dbReference type="NCBI Taxonomy" id="3114371"/>
    <lineage>
        <taxon>Bacteria</taxon>
        <taxon>Pseudomonadati</taxon>
        <taxon>Bacteroidota</taxon>
        <taxon>Flavobacteriia</taxon>
        <taxon>Flavobacteriales</taxon>
        <taxon>Flavobacteriaceae</taxon>
        <taxon>Aequorivita</taxon>
    </lineage>
</organism>
<evidence type="ECO:0000313" key="4">
    <source>
        <dbReference type="Proteomes" id="UP001390963"/>
    </source>
</evidence>
<evidence type="ECO:0000313" key="1">
    <source>
        <dbReference type="EMBL" id="MEM0518743.1"/>
    </source>
</evidence>
<gene>
    <name evidence="2" type="ORF">VZD24_09045</name>
    <name evidence="1" type="ORF">VZD85_10295</name>
</gene>
<reference evidence="1 4" key="1">
    <citation type="submission" date="2024-01" db="EMBL/GenBank/DDBJ databases">
        <title>Aequorivita flavus sp. nov., isolated from deep-sea sediment.</title>
        <authorList>
            <person name="Chen X."/>
        </authorList>
    </citation>
    <scope>NUCLEOTIDE SEQUENCE</scope>
    <source>
        <strain evidence="1">MCCC 1A16923</strain>
        <strain evidence="2 4">MCCC 1A16935</strain>
    </source>
</reference>
<dbReference type="Proteomes" id="UP001390963">
    <property type="component" value="Unassembled WGS sequence"/>
</dbReference>
<dbReference type="AlphaFoldDB" id="A0AB35YXR0"/>
<comment type="caution">
    <text evidence="1">The sequence shown here is derived from an EMBL/GenBank/DDBJ whole genome shotgun (WGS) entry which is preliminary data.</text>
</comment>
<dbReference type="EMBL" id="JAZBJM010000006">
    <property type="protein sequence ID" value="MEM0518743.1"/>
    <property type="molecule type" value="Genomic_DNA"/>
</dbReference>
<protein>
    <recommendedName>
        <fullName evidence="5">TonB-dependent receptor plug domain-containing protein</fullName>
    </recommendedName>
</protein>
<accession>A0AB35YXR0</accession>
<keyword evidence="4" id="KW-1185">Reference proteome</keyword>
<evidence type="ECO:0000313" key="2">
    <source>
        <dbReference type="EMBL" id="MEM0573660.1"/>
    </source>
</evidence>
<proteinExistence type="predicted"/>
<dbReference type="RefSeq" id="WP_342688789.1">
    <property type="nucleotide sequence ID" value="NZ_JAZDTZ010000008.1"/>
</dbReference>
<dbReference type="Proteomes" id="UP001388259">
    <property type="component" value="Unassembled WGS sequence"/>
</dbReference>
<name>A0AB35YXR0_9FLAO</name>
<dbReference type="EMBL" id="JBANCF010000006">
    <property type="protein sequence ID" value="MEM0573660.1"/>
    <property type="molecule type" value="Genomic_DNA"/>
</dbReference>
<sequence>MFLLVGLAAMAQIPKEEILLDTGVFPKENVKLSVNSKVLLAGELLQYKAYNLTASNKMSNLSKILYVSLRNATDSIVFNHKLQVNHGTAHGDFFIPSNLKTGIYKLIGYTNFSKNSSSDAFAQVDLYIVNTFVKSELMPSSKETVVMTSSTEEDLQNLKTRQDLNSLTIKLNKKTFGLREKVSLTIENSERTNDGNYVLSVRKINPVKISGDVAKASKVTASEVFYIPELRGELISGVVVSKLNNTPAANKEVALTIPGKDYIFKIATTNAQGRFYFAIDEPYNAETSILQLYGDEAMRNTYKMVLDSKDFKITGKPPHTLKLEPQLEPWLEERSVQLQVENAYYNTKKDSILSHKAKPAFYDNLGTVFLLDDYTRFSTVRETFVEVITLAAIRGSGDDAKFVVNNAYDPNRLAKFNRIDPLVLLDGVLIQDNAELLNYNARNIESVRVVTEPYRYGAKIYSGIIAIESKSGDYSPAATTHEYITEINLPPVVSQKRYYRPDYGAGTQLSRIPDYRVQLLWQPEINISSKDFTTAFYTSDVSGVFEILIEGFTEQGVYISDKHHFSVTEN</sequence>